<feature type="chain" id="PRO_5001436988" evidence="2">
    <location>
        <begin position="26"/>
        <end position="469"/>
    </location>
</feature>
<dbReference type="InterPro" id="IPR003423">
    <property type="entry name" value="OMP_efflux"/>
</dbReference>
<gene>
    <name evidence="4" type="ORF">CfE428DRAFT_0374</name>
</gene>
<organism evidence="4 5">
    <name type="scientific">Chthoniobacter flavus Ellin428</name>
    <dbReference type="NCBI Taxonomy" id="497964"/>
    <lineage>
        <taxon>Bacteria</taxon>
        <taxon>Pseudomonadati</taxon>
        <taxon>Verrucomicrobiota</taxon>
        <taxon>Spartobacteria</taxon>
        <taxon>Chthoniobacterales</taxon>
        <taxon>Chthoniobacteraceae</taxon>
        <taxon>Chthoniobacter</taxon>
    </lineage>
</organism>
<dbReference type="InterPro" id="IPR010131">
    <property type="entry name" value="MdtP/NodT-like"/>
</dbReference>
<sequence precursor="true">MRRPRFFHSALSILVAGLIAGCAVGPDYQRPSSPTPPGWGWKVAEPRDESIRGDWWQLFHDPELTRLENQATAANQTVQAAMARVDQARAVARITASRFAPQIGFDPSLNRFHTQLNHVPSLLTATQTTLPLDLSYEVDLWGKIRRAFEASRAQAAASAADYYQVLLTLHGDVAANYFLLRQAEAQVEILQRTVELRQKAVDIVAQRQQVGLAPAFDLDRARTELAQSNTTLTEMQRQRTTLRDTIALLCGQPAPGFHIASGKLERDIPSVPTGLPSALVERRPDIAAAERRMAAANAQIGVAKAAFFPSITLTGDMGYSSFHASTLLDWESHLFQVGPAVTMPLLNGGRLTAGLKDAKANYRAVCAGYQQQVLVAFKEVSDALVDVNSYAKQAGSEKDAVASSTRAADSSYERYQQGLVPYFDVLDSQRTQLQTELQAAQLNGLRLISTVHLIKALGGGFNQATAPKL</sequence>
<dbReference type="EMBL" id="ABVL01000001">
    <property type="protein sequence ID" value="EDY22249.1"/>
    <property type="molecule type" value="Genomic_DNA"/>
</dbReference>
<evidence type="ECO:0000256" key="2">
    <source>
        <dbReference type="RuleBase" id="RU362097"/>
    </source>
</evidence>
<comment type="similarity">
    <text evidence="1 2">Belongs to the outer membrane factor (OMF) (TC 1.B.17) family.</text>
</comment>
<feature type="coiled-coil region" evidence="3">
    <location>
        <begin position="180"/>
        <end position="238"/>
    </location>
</feature>
<keyword evidence="5" id="KW-1185">Reference proteome</keyword>
<dbReference type="InParanoid" id="B4CUL1"/>
<dbReference type="NCBIfam" id="TIGR01845">
    <property type="entry name" value="outer_NodT"/>
    <property type="match status" value="1"/>
</dbReference>
<dbReference type="STRING" id="497964.CfE428DRAFT_0374"/>
<evidence type="ECO:0000256" key="1">
    <source>
        <dbReference type="ARBA" id="ARBA00007613"/>
    </source>
</evidence>
<dbReference type="GO" id="GO:0005886">
    <property type="term" value="C:plasma membrane"/>
    <property type="evidence" value="ECO:0007669"/>
    <property type="project" value="UniProtKB-SubCell"/>
</dbReference>
<keyword evidence="2" id="KW-0472">Membrane</keyword>
<dbReference type="Gene3D" id="2.20.200.10">
    <property type="entry name" value="Outer membrane efflux proteins (OEP)"/>
    <property type="match status" value="1"/>
</dbReference>
<protein>
    <submittedName>
        <fullName evidence="4">RND efflux system, outer membrane lipoprotein, NodT family</fullName>
    </submittedName>
</protein>
<keyword evidence="2" id="KW-1134">Transmembrane beta strand</keyword>
<comment type="subcellular location">
    <subcellularLocation>
        <location evidence="2">Cell membrane</location>
        <topology evidence="2">Lipid-anchor</topology>
    </subcellularLocation>
</comment>
<accession>B4CUL1</accession>
<proteinExistence type="inferred from homology"/>
<evidence type="ECO:0000313" key="5">
    <source>
        <dbReference type="Proteomes" id="UP000005824"/>
    </source>
</evidence>
<name>B4CUL1_9BACT</name>
<comment type="caution">
    <text evidence="4">The sequence shown here is derived from an EMBL/GenBank/DDBJ whole genome shotgun (WGS) entry which is preliminary data.</text>
</comment>
<keyword evidence="2" id="KW-0732">Signal</keyword>
<feature type="signal peptide" evidence="2">
    <location>
        <begin position="1"/>
        <end position="25"/>
    </location>
</feature>
<keyword evidence="2" id="KW-0812">Transmembrane</keyword>
<reference evidence="4 5" key="1">
    <citation type="journal article" date="2011" name="J. Bacteriol.">
        <title>Genome sequence of Chthoniobacter flavus Ellin428, an aerobic heterotrophic soil bacterium.</title>
        <authorList>
            <person name="Kant R."/>
            <person name="van Passel M.W."/>
            <person name="Palva A."/>
            <person name="Lucas S."/>
            <person name="Lapidus A."/>
            <person name="Glavina Del Rio T."/>
            <person name="Dalin E."/>
            <person name="Tice H."/>
            <person name="Bruce D."/>
            <person name="Goodwin L."/>
            <person name="Pitluck S."/>
            <person name="Larimer F.W."/>
            <person name="Land M.L."/>
            <person name="Hauser L."/>
            <person name="Sangwan P."/>
            <person name="de Vos W.M."/>
            <person name="Janssen P.H."/>
            <person name="Smidt H."/>
        </authorList>
    </citation>
    <scope>NUCLEOTIDE SEQUENCE [LARGE SCALE GENOMIC DNA]</scope>
    <source>
        <strain evidence="4 5">Ellin428</strain>
    </source>
</reference>
<dbReference type="FunCoup" id="B4CUL1">
    <property type="interactions" value="198"/>
</dbReference>
<keyword evidence="2 4" id="KW-0449">Lipoprotein</keyword>
<dbReference type="PANTHER" id="PTHR30203">
    <property type="entry name" value="OUTER MEMBRANE CATION EFFLUX PROTEIN"/>
    <property type="match status" value="1"/>
</dbReference>
<dbReference type="AlphaFoldDB" id="B4CUL1"/>
<dbReference type="eggNOG" id="COG1538">
    <property type="taxonomic scope" value="Bacteria"/>
</dbReference>
<evidence type="ECO:0000256" key="3">
    <source>
        <dbReference type="SAM" id="Coils"/>
    </source>
</evidence>
<dbReference type="PANTHER" id="PTHR30203:SF33">
    <property type="entry name" value="BLR4455 PROTEIN"/>
    <property type="match status" value="1"/>
</dbReference>
<dbReference type="SUPFAM" id="SSF56954">
    <property type="entry name" value="Outer membrane efflux proteins (OEP)"/>
    <property type="match status" value="1"/>
</dbReference>
<dbReference type="Proteomes" id="UP000005824">
    <property type="component" value="Unassembled WGS sequence"/>
</dbReference>
<dbReference type="RefSeq" id="WP_006977701.1">
    <property type="nucleotide sequence ID" value="NZ_ABVL01000001.1"/>
</dbReference>
<evidence type="ECO:0000313" key="4">
    <source>
        <dbReference type="EMBL" id="EDY22249.1"/>
    </source>
</evidence>
<dbReference type="PROSITE" id="PS51257">
    <property type="entry name" value="PROKAR_LIPOPROTEIN"/>
    <property type="match status" value="1"/>
</dbReference>
<dbReference type="Pfam" id="PF02321">
    <property type="entry name" value="OEP"/>
    <property type="match status" value="2"/>
</dbReference>
<dbReference type="GO" id="GO:0015562">
    <property type="term" value="F:efflux transmembrane transporter activity"/>
    <property type="evidence" value="ECO:0007669"/>
    <property type="project" value="InterPro"/>
</dbReference>
<keyword evidence="2" id="KW-0564">Palmitate</keyword>
<dbReference type="Gene3D" id="1.20.1600.10">
    <property type="entry name" value="Outer membrane efflux proteins (OEP)"/>
    <property type="match status" value="1"/>
</dbReference>
<keyword evidence="3" id="KW-0175">Coiled coil</keyword>